<comment type="caution">
    <text evidence="3">The sequence shown here is derived from an EMBL/GenBank/DDBJ whole genome shotgun (WGS) entry which is preliminary data.</text>
</comment>
<evidence type="ECO:0000256" key="1">
    <source>
        <dbReference type="SAM" id="MobiDB-lite"/>
    </source>
</evidence>
<name>A0A5Q4BAH4_9PEZI</name>
<proteinExistence type="predicted"/>
<evidence type="ECO:0000256" key="2">
    <source>
        <dbReference type="SAM" id="SignalP"/>
    </source>
</evidence>
<keyword evidence="2" id="KW-0732">Signal</keyword>
<evidence type="ECO:0000313" key="3">
    <source>
        <dbReference type="EMBL" id="TQN63694.1"/>
    </source>
</evidence>
<organism evidence="3 4">
    <name type="scientific">Colletotrichum shisoi</name>
    <dbReference type="NCBI Taxonomy" id="2078593"/>
    <lineage>
        <taxon>Eukaryota</taxon>
        <taxon>Fungi</taxon>
        <taxon>Dikarya</taxon>
        <taxon>Ascomycota</taxon>
        <taxon>Pezizomycotina</taxon>
        <taxon>Sordariomycetes</taxon>
        <taxon>Hypocreomycetidae</taxon>
        <taxon>Glomerellales</taxon>
        <taxon>Glomerellaceae</taxon>
        <taxon>Colletotrichum</taxon>
        <taxon>Colletotrichum destructivum species complex</taxon>
    </lineage>
</organism>
<feature type="compositionally biased region" description="Basic residues" evidence="1">
    <location>
        <begin position="60"/>
        <end position="76"/>
    </location>
</feature>
<dbReference type="AlphaFoldDB" id="A0A5Q4BAH4"/>
<feature type="compositionally biased region" description="Low complexity" evidence="1">
    <location>
        <begin position="94"/>
        <end position="108"/>
    </location>
</feature>
<keyword evidence="4" id="KW-1185">Reference proteome</keyword>
<feature type="region of interest" description="Disordered" evidence="1">
    <location>
        <begin position="54"/>
        <end position="108"/>
    </location>
</feature>
<evidence type="ECO:0000313" key="4">
    <source>
        <dbReference type="Proteomes" id="UP000326340"/>
    </source>
</evidence>
<dbReference type="EMBL" id="PUHP01004420">
    <property type="protein sequence ID" value="TQN63694.1"/>
    <property type="molecule type" value="Genomic_DNA"/>
</dbReference>
<gene>
    <name evidence="3" type="ORF">CSHISOI_11719</name>
</gene>
<accession>A0A5Q4BAH4</accession>
<sequence length="108" mass="11818">MRLLLSAAFFVTLLFLGTLARSAPVDENAVAGVSERSDIADIAEAIERRAKMKIPSLVKDKKKDKKKKKKKKKKQCRGQQPAGDESDSDTEDCPTSTTPFSLPTLPAI</sequence>
<protein>
    <submittedName>
        <fullName evidence="3">Uncharacterized protein</fullName>
    </submittedName>
</protein>
<feature type="chain" id="PRO_5025012380" evidence="2">
    <location>
        <begin position="23"/>
        <end position="108"/>
    </location>
</feature>
<dbReference type="Proteomes" id="UP000326340">
    <property type="component" value="Unassembled WGS sequence"/>
</dbReference>
<feature type="signal peptide" evidence="2">
    <location>
        <begin position="1"/>
        <end position="22"/>
    </location>
</feature>
<dbReference type="OrthoDB" id="10526976at2759"/>
<reference evidence="3 4" key="1">
    <citation type="journal article" date="2019" name="Sci. Rep.">
        <title>Colletotrichum shisoi sp. nov., an anthracnose pathogen of Perilla frutescens in Japan: molecular phylogenetic, morphological and genomic evidence.</title>
        <authorList>
            <person name="Gan P."/>
            <person name="Tsushima A."/>
            <person name="Hiroyama R."/>
            <person name="Narusaka M."/>
            <person name="Takano Y."/>
            <person name="Narusaka Y."/>
            <person name="Kawaradani M."/>
            <person name="Damm U."/>
            <person name="Shirasu K."/>
        </authorList>
    </citation>
    <scope>NUCLEOTIDE SEQUENCE [LARGE SCALE GENOMIC DNA]</scope>
    <source>
        <strain evidence="3 4">PG-2018a</strain>
    </source>
</reference>